<accession>A0A9D1SHP5</accession>
<dbReference type="FunFam" id="2.60.260.20:FF:000005">
    <property type="entry name" value="Chaperone protein dnaJ 1, mitochondrial"/>
    <property type="match status" value="1"/>
</dbReference>
<dbReference type="HAMAP" id="MF_01152">
    <property type="entry name" value="DnaJ"/>
    <property type="match status" value="1"/>
</dbReference>
<reference evidence="15" key="2">
    <citation type="journal article" date="2021" name="PeerJ">
        <title>Extensive microbial diversity within the chicken gut microbiome revealed by metagenomics and culture.</title>
        <authorList>
            <person name="Gilroy R."/>
            <person name="Ravi A."/>
            <person name="Getino M."/>
            <person name="Pursley I."/>
            <person name="Horton D.L."/>
            <person name="Alikhan N.F."/>
            <person name="Baker D."/>
            <person name="Gharbi K."/>
            <person name="Hall N."/>
            <person name="Watson M."/>
            <person name="Adriaenssens E.M."/>
            <person name="Foster-Nyarko E."/>
            <person name="Jarju S."/>
            <person name="Secka A."/>
            <person name="Antonio M."/>
            <person name="Oren A."/>
            <person name="Chaudhuri R.R."/>
            <person name="La Ragione R."/>
            <person name="Hildebrand F."/>
            <person name="Pallen M.J."/>
        </authorList>
    </citation>
    <scope>NUCLEOTIDE SEQUENCE</scope>
    <source>
        <strain evidence="15">18911</strain>
    </source>
</reference>
<dbReference type="AlphaFoldDB" id="A0A9D1SHP5"/>
<dbReference type="Gene3D" id="6.20.20.10">
    <property type="match status" value="2"/>
</dbReference>
<proteinExistence type="inferred from homology"/>
<dbReference type="InterPro" id="IPR018253">
    <property type="entry name" value="DnaJ_domain_CS"/>
</dbReference>
<dbReference type="PROSITE" id="PS50076">
    <property type="entry name" value="DNAJ_2"/>
    <property type="match status" value="1"/>
</dbReference>
<dbReference type="InterPro" id="IPR001305">
    <property type="entry name" value="HSP_DnaJ_Cys-rich_dom"/>
</dbReference>
<dbReference type="GO" id="GO:0009408">
    <property type="term" value="P:response to heat"/>
    <property type="evidence" value="ECO:0007669"/>
    <property type="project" value="InterPro"/>
</dbReference>
<keyword evidence="5 11" id="KW-0863">Zinc-finger</keyword>
<dbReference type="GO" id="GO:0005524">
    <property type="term" value="F:ATP binding"/>
    <property type="evidence" value="ECO:0007669"/>
    <property type="project" value="InterPro"/>
</dbReference>
<feature type="binding site" evidence="11">
    <location>
        <position position="221"/>
    </location>
    <ligand>
        <name>Zn(2+)</name>
        <dbReference type="ChEBI" id="CHEBI:29105"/>
        <label>1</label>
    </ligand>
</feature>
<comment type="subunit">
    <text evidence="11">Homodimer.</text>
</comment>
<feature type="domain" description="CR-type" evidence="14">
    <location>
        <begin position="151"/>
        <end position="233"/>
    </location>
</feature>
<dbReference type="NCBIfam" id="NF008035">
    <property type="entry name" value="PRK10767.1"/>
    <property type="match status" value="1"/>
</dbReference>
<dbReference type="InterPro" id="IPR036410">
    <property type="entry name" value="HSP_DnaJ_Cys-rich_dom_sf"/>
</dbReference>
<feature type="domain" description="J" evidence="13">
    <location>
        <begin position="5"/>
        <end position="75"/>
    </location>
</feature>
<evidence type="ECO:0000256" key="4">
    <source>
        <dbReference type="ARBA" id="ARBA00022737"/>
    </source>
</evidence>
<evidence type="ECO:0000256" key="1">
    <source>
        <dbReference type="ARBA" id="ARBA00022490"/>
    </source>
</evidence>
<comment type="cofactor">
    <cofactor evidence="11">
        <name>Zn(2+)</name>
        <dbReference type="ChEBI" id="CHEBI:29105"/>
    </cofactor>
    <text evidence="11">Binds 2 Zn(2+) ions per monomer.</text>
</comment>
<evidence type="ECO:0000256" key="5">
    <source>
        <dbReference type="ARBA" id="ARBA00022771"/>
    </source>
</evidence>
<feature type="binding site" evidence="11">
    <location>
        <position position="184"/>
    </location>
    <ligand>
        <name>Zn(2+)</name>
        <dbReference type="ChEBI" id="CHEBI:29105"/>
        <label>2</label>
    </ligand>
</feature>
<evidence type="ECO:0000256" key="12">
    <source>
        <dbReference type="PROSITE-ProRule" id="PRU00546"/>
    </source>
</evidence>
<keyword evidence="6 11" id="KW-0862">Zinc</keyword>
<evidence type="ECO:0000259" key="13">
    <source>
        <dbReference type="PROSITE" id="PS50076"/>
    </source>
</evidence>
<feature type="binding site" evidence="11">
    <location>
        <position position="210"/>
    </location>
    <ligand>
        <name>Zn(2+)</name>
        <dbReference type="ChEBI" id="CHEBI:29105"/>
        <label>2</label>
    </ligand>
</feature>
<keyword evidence="4 11" id="KW-0677">Repeat</keyword>
<feature type="binding site" evidence="11">
    <location>
        <position position="224"/>
    </location>
    <ligand>
        <name>Zn(2+)</name>
        <dbReference type="ChEBI" id="CHEBI:29105"/>
        <label>1</label>
    </ligand>
</feature>
<keyword evidence="1 11" id="KW-0963">Cytoplasm</keyword>
<evidence type="ECO:0000256" key="8">
    <source>
        <dbReference type="ARBA" id="ARBA00023186"/>
    </source>
</evidence>
<evidence type="ECO:0000313" key="16">
    <source>
        <dbReference type="Proteomes" id="UP000824094"/>
    </source>
</evidence>
<evidence type="ECO:0000256" key="11">
    <source>
        <dbReference type="HAMAP-Rule" id="MF_01152"/>
    </source>
</evidence>
<dbReference type="CDD" id="cd10747">
    <property type="entry name" value="DnaJ_C"/>
    <property type="match status" value="1"/>
</dbReference>
<dbReference type="CDD" id="cd10719">
    <property type="entry name" value="DnaJ_zf"/>
    <property type="match status" value="1"/>
</dbReference>
<evidence type="ECO:0000256" key="6">
    <source>
        <dbReference type="ARBA" id="ARBA00022833"/>
    </source>
</evidence>
<dbReference type="GO" id="GO:0042026">
    <property type="term" value="P:protein refolding"/>
    <property type="evidence" value="ECO:0007669"/>
    <property type="project" value="TreeGrafter"/>
</dbReference>
<evidence type="ECO:0000256" key="10">
    <source>
        <dbReference type="ARBA" id="ARBA00067609"/>
    </source>
</evidence>
<dbReference type="GO" id="GO:0051082">
    <property type="term" value="F:unfolded protein binding"/>
    <property type="evidence" value="ECO:0007669"/>
    <property type="project" value="UniProtKB-UniRule"/>
</dbReference>
<comment type="domain">
    <text evidence="11">The J domain is necessary and sufficient to stimulate DnaK ATPase activity. Zinc center 1 plays an important role in the autonomous, DnaK-independent chaperone activity of DnaJ. Zinc center 2 is essential for interaction with DnaK and for DnaJ activity.</text>
</comment>
<dbReference type="SMART" id="SM00271">
    <property type="entry name" value="DnaJ"/>
    <property type="match status" value="1"/>
</dbReference>
<organism evidence="15 16">
    <name type="scientific">Candidatus Stercoripulliclostridium merdigallinarum</name>
    <dbReference type="NCBI Taxonomy" id="2840951"/>
    <lineage>
        <taxon>Bacteria</taxon>
        <taxon>Bacillati</taxon>
        <taxon>Bacillota</taxon>
        <taxon>Clostridia</taxon>
        <taxon>Eubacteriales</taxon>
        <taxon>Candidatus Stercoripulliclostridium</taxon>
    </lineage>
</organism>
<dbReference type="EMBL" id="DVNF01000094">
    <property type="protein sequence ID" value="HIU60395.1"/>
    <property type="molecule type" value="Genomic_DNA"/>
</dbReference>
<dbReference type="Pfam" id="PF01556">
    <property type="entry name" value="DnaJ_C"/>
    <property type="match status" value="1"/>
</dbReference>
<dbReference type="InterPro" id="IPR036869">
    <property type="entry name" value="J_dom_sf"/>
</dbReference>
<evidence type="ECO:0000256" key="9">
    <source>
        <dbReference type="ARBA" id="ARBA00061004"/>
    </source>
</evidence>
<dbReference type="FunFam" id="2.10.230.10:FF:000002">
    <property type="entry name" value="Molecular chaperone DnaJ"/>
    <property type="match status" value="1"/>
</dbReference>
<evidence type="ECO:0000313" key="15">
    <source>
        <dbReference type="EMBL" id="HIU60395.1"/>
    </source>
</evidence>
<dbReference type="InterPro" id="IPR012724">
    <property type="entry name" value="DnaJ"/>
</dbReference>
<feature type="binding site" evidence="11">
    <location>
        <position position="207"/>
    </location>
    <ligand>
        <name>Zn(2+)</name>
        <dbReference type="ChEBI" id="CHEBI:29105"/>
        <label>2</label>
    </ligand>
</feature>
<dbReference type="GO" id="GO:0008270">
    <property type="term" value="F:zinc ion binding"/>
    <property type="evidence" value="ECO:0007669"/>
    <property type="project" value="UniProtKB-UniRule"/>
</dbReference>
<dbReference type="InterPro" id="IPR008971">
    <property type="entry name" value="HSP40/DnaJ_pept-bd"/>
</dbReference>
<gene>
    <name evidence="11 15" type="primary">dnaJ</name>
    <name evidence="15" type="ORF">IAB05_03265</name>
</gene>
<comment type="similarity">
    <text evidence="9 11">Belongs to the DnaJ family.</text>
</comment>
<dbReference type="PROSITE" id="PS00636">
    <property type="entry name" value="DNAJ_1"/>
    <property type="match status" value="1"/>
</dbReference>
<feature type="repeat" description="CXXCXGXG motif" evidence="11">
    <location>
        <begin position="207"/>
        <end position="214"/>
    </location>
</feature>
<keyword evidence="2 11" id="KW-0235">DNA replication</keyword>
<dbReference type="InterPro" id="IPR002939">
    <property type="entry name" value="DnaJ_C"/>
</dbReference>
<feature type="repeat" description="CXXCXGXG motif" evidence="11">
    <location>
        <begin position="221"/>
        <end position="228"/>
    </location>
</feature>
<dbReference type="Gene3D" id="2.60.260.20">
    <property type="entry name" value="Urease metallochaperone UreE, N-terminal domain"/>
    <property type="match status" value="2"/>
</dbReference>
<comment type="subcellular location">
    <subcellularLocation>
        <location evidence="11">Cytoplasm</location>
    </subcellularLocation>
</comment>
<comment type="caution">
    <text evidence="15">The sequence shown here is derived from an EMBL/GenBank/DDBJ whole genome shotgun (WGS) entry which is preliminary data.</text>
</comment>
<feature type="binding site" evidence="11">
    <location>
        <position position="181"/>
    </location>
    <ligand>
        <name>Zn(2+)</name>
        <dbReference type="ChEBI" id="CHEBI:29105"/>
        <label>2</label>
    </ligand>
</feature>
<reference evidence="15" key="1">
    <citation type="submission" date="2020-10" db="EMBL/GenBank/DDBJ databases">
        <authorList>
            <person name="Gilroy R."/>
        </authorList>
    </citation>
    <scope>NUCLEOTIDE SEQUENCE</scope>
    <source>
        <strain evidence="15">18911</strain>
    </source>
</reference>
<dbReference type="CDD" id="cd06257">
    <property type="entry name" value="DnaJ"/>
    <property type="match status" value="1"/>
</dbReference>
<dbReference type="GO" id="GO:0005737">
    <property type="term" value="C:cytoplasm"/>
    <property type="evidence" value="ECO:0007669"/>
    <property type="project" value="UniProtKB-SubCell"/>
</dbReference>
<dbReference type="InterPro" id="IPR001623">
    <property type="entry name" value="DnaJ_domain"/>
</dbReference>
<feature type="binding site" evidence="11">
    <location>
        <position position="167"/>
    </location>
    <ligand>
        <name>Zn(2+)</name>
        <dbReference type="ChEBI" id="CHEBI:29105"/>
        <label>1</label>
    </ligand>
</feature>
<keyword evidence="8 11" id="KW-0143">Chaperone</keyword>
<dbReference type="NCBIfam" id="TIGR02349">
    <property type="entry name" value="DnaJ_bact"/>
    <property type="match status" value="1"/>
</dbReference>
<dbReference type="PROSITE" id="PS51188">
    <property type="entry name" value="ZF_CR"/>
    <property type="match status" value="1"/>
</dbReference>
<dbReference type="SUPFAM" id="SSF46565">
    <property type="entry name" value="Chaperone J-domain"/>
    <property type="match status" value="1"/>
</dbReference>
<feature type="repeat" description="CXXCXGXG motif" evidence="11">
    <location>
        <begin position="164"/>
        <end position="171"/>
    </location>
</feature>
<dbReference type="Pfam" id="PF00684">
    <property type="entry name" value="DnaJ_CXXCXGXG"/>
    <property type="match status" value="1"/>
</dbReference>
<sequence length="392" mass="42860">MMAKNYYDILGVDKSASADEIKSAYRRLAKKYHPDVYATAPEKEKKEAEDKFKEIQYAYDVLSDPQKKAAFDQYGDENGPTMGGAGFNPFGQGGFSSSSGFGGFGDIFSDIFSAFSGGGSSSGGRAAANQPRQGDDIELETVLTFKEACFGCKKEVTYSRIEKCPTCGGTGAKGANGIKTCTKCGGRGRIVVQQRTMLGVMQTERVCDMCGGTGKIITDPCPDCKGKGRIRKQRKVTINIPAGVDNGQMLNQQNEGNAGYNGGPNGNLILVFRVKPHPLFTRRGNDLLFDLPITITQAVFGDTVEIPTLDKPVRFDIPAGTKNGTLFKVKGKGVKDLRRNAYGDMLVTVKIDIPKDISLKQRKELKQYFDELDKTATYDEVEKYKKKIRTLD</sequence>
<dbReference type="GO" id="GO:0031072">
    <property type="term" value="F:heat shock protein binding"/>
    <property type="evidence" value="ECO:0007669"/>
    <property type="project" value="InterPro"/>
</dbReference>
<keyword evidence="3 11" id="KW-0479">Metal-binding</keyword>
<dbReference type="GO" id="GO:0006260">
    <property type="term" value="P:DNA replication"/>
    <property type="evidence" value="ECO:0007669"/>
    <property type="project" value="UniProtKB-KW"/>
</dbReference>
<evidence type="ECO:0000256" key="7">
    <source>
        <dbReference type="ARBA" id="ARBA00023016"/>
    </source>
</evidence>
<dbReference type="Pfam" id="PF00226">
    <property type="entry name" value="DnaJ"/>
    <property type="match status" value="1"/>
</dbReference>
<dbReference type="Gene3D" id="1.10.287.110">
    <property type="entry name" value="DnaJ domain"/>
    <property type="match status" value="1"/>
</dbReference>
<evidence type="ECO:0000259" key="14">
    <source>
        <dbReference type="PROSITE" id="PS51188"/>
    </source>
</evidence>
<feature type="repeat" description="CXXCXGXG motif" evidence="11">
    <location>
        <begin position="181"/>
        <end position="188"/>
    </location>
</feature>
<feature type="zinc finger region" description="CR-type" evidence="12">
    <location>
        <begin position="151"/>
        <end position="233"/>
    </location>
</feature>
<dbReference type="PANTHER" id="PTHR43096">
    <property type="entry name" value="DNAJ HOMOLOG 1, MITOCHONDRIAL-RELATED"/>
    <property type="match status" value="1"/>
</dbReference>
<protein>
    <recommendedName>
        <fullName evidence="10 11">Chaperone protein DnaJ</fullName>
    </recommendedName>
</protein>
<evidence type="ECO:0000256" key="2">
    <source>
        <dbReference type="ARBA" id="ARBA00022705"/>
    </source>
</evidence>
<comment type="function">
    <text evidence="11">Participates actively in the response to hyperosmotic and heat shock by preventing the aggregation of stress-denatured proteins and by disaggregating proteins, also in an autonomous, DnaK-independent fashion. Unfolded proteins bind initially to DnaJ; upon interaction with the DnaJ-bound protein, DnaK hydrolyzes its bound ATP, resulting in the formation of a stable complex. GrpE releases ADP from DnaK; ATP binding to DnaK triggers the release of the substrate protein, thus completing the reaction cycle. Several rounds of ATP-dependent interactions between DnaJ, DnaK and GrpE are required for fully efficient folding. Also involved, together with DnaK and GrpE, in the DNA replication of plasmids through activation of initiation proteins.</text>
</comment>
<dbReference type="PANTHER" id="PTHR43096:SF48">
    <property type="entry name" value="CHAPERONE PROTEIN DNAJ"/>
    <property type="match status" value="1"/>
</dbReference>
<feature type="binding site" evidence="11">
    <location>
        <position position="164"/>
    </location>
    <ligand>
        <name>Zn(2+)</name>
        <dbReference type="ChEBI" id="CHEBI:29105"/>
        <label>1</label>
    </ligand>
</feature>
<name>A0A9D1SHP5_9FIRM</name>
<keyword evidence="7 11" id="KW-0346">Stress response</keyword>
<dbReference type="SUPFAM" id="SSF57938">
    <property type="entry name" value="DnaJ/Hsp40 cysteine-rich domain"/>
    <property type="match status" value="1"/>
</dbReference>
<dbReference type="PRINTS" id="PR00625">
    <property type="entry name" value="JDOMAIN"/>
</dbReference>
<dbReference type="SUPFAM" id="SSF49493">
    <property type="entry name" value="HSP40/DnaJ peptide-binding domain"/>
    <property type="match status" value="2"/>
</dbReference>
<dbReference type="Proteomes" id="UP000824094">
    <property type="component" value="Unassembled WGS sequence"/>
</dbReference>
<evidence type="ECO:0000256" key="3">
    <source>
        <dbReference type="ARBA" id="ARBA00022723"/>
    </source>
</evidence>